<dbReference type="SMART" id="SM00115">
    <property type="entry name" value="CASc"/>
    <property type="match status" value="1"/>
</dbReference>
<protein>
    <recommendedName>
        <fullName evidence="4">Caspase family p20 domain-containing protein</fullName>
    </recommendedName>
</protein>
<gene>
    <name evidence="5" type="ORF">OXX778_LOCUS16760</name>
</gene>
<evidence type="ECO:0000259" key="4">
    <source>
        <dbReference type="PROSITE" id="PS50208"/>
    </source>
</evidence>
<dbReference type="SUPFAM" id="SSF50978">
    <property type="entry name" value="WD40 repeat-like"/>
    <property type="match status" value="1"/>
</dbReference>
<dbReference type="PROSITE" id="PS50208">
    <property type="entry name" value="CASPASE_P20"/>
    <property type="match status" value="1"/>
</dbReference>
<dbReference type="Gene3D" id="2.130.10.10">
    <property type="entry name" value="YVTN repeat-like/Quinoprotein amine dehydrogenase"/>
    <property type="match status" value="2"/>
</dbReference>
<evidence type="ECO:0000256" key="3">
    <source>
        <dbReference type="SAM" id="Coils"/>
    </source>
</evidence>
<dbReference type="InterPro" id="IPR029030">
    <property type="entry name" value="Caspase-like_dom_sf"/>
</dbReference>
<reference evidence="5" key="1">
    <citation type="submission" date="2021-02" db="EMBL/GenBank/DDBJ databases">
        <authorList>
            <person name="Nowell W R."/>
        </authorList>
    </citation>
    <scope>NUCLEOTIDE SEQUENCE</scope>
    <source>
        <strain evidence="5">Ploen Becks lab</strain>
    </source>
</reference>
<dbReference type="Pfam" id="PF00656">
    <property type="entry name" value="Peptidase_C14"/>
    <property type="match status" value="1"/>
</dbReference>
<dbReference type="PANTHER" id="PTHR22576:SF41">
    <property type="entry name" value="CASPASE 14, APOPTOSIS-RELATED CYSTEINE PEPTIDASE"/>
    <property type="match status" value="1"/>
</dbReference>
<keyword evidence="6" id="KW-1185">Reference proteome</keyword>
<dbReference type="InterPro" id="IPR036322">
    <property type="entry name" value="WD40_repeat_dom_sf"/>
</dbReference>
<dbReference type="InterPro" id="IPR052039">
    <property type="entry name" value="Caspase-related_regulators"/>
</dbReference>
<feature type="repeat" description="WD" evidence="2">
    <location>
        <begin position="255"/>
        <end position="295"/>
    </location>
</feature>
<dbReference type="InterPro" id="IPR001309">
    <property type="entry name" value="Pept_C14_p20"/>
</dbReference>
<proteinExistence type="inferred from homology"/>
<feature type="domain" description="Caspase family p20" evidence="4">
    <location>
        <begin position="8"/>
        <end position="130"/>
    </location>
</feature>
<dbReference type="OrthoDB" id="6114029at2759"/>
<evidence type="ECO:0000256" key="2">
    <source>
        <dbReference type="PROSITE-ProRule" id="PRU00221"/>
    </source>
</evidence>
<accession>A0A814HE13</accession>
<evidence type="ECO:0000313" key="5">
    <source>
        <dbReference type="EMBL" id="CAF1008221.1"/>
    </source>
</evidence>
<dbReference type="InterPro" id="IPR015917">
    <property type="entry name" value="Pept_C14A"/>
</dbReference>
<dbReference type="InterPro" id="IPR015943">
    <property type="entry name" value="WD40/YVTN_repeat-like_dom_sf"/>
</dbReference>
<dbReference type="EMBL" id="CAJNOC010004064">
    <property type="protein sequence ID" value="CAF1008221.1"/>
    <property type="molecule type" value="Genomic_DNA"/>
</dbReference>
<keyword evidence="2" id="KW-0853">WD repeat</keyword>
<dbReference type="GO" id="GO:0006508">
    <property type="term" value="P:proteolysis"/>
    <property type="evidence" value="ECO:0007669"/>
    <property type="project" value="InterPro"/>
</dbReference>
<dbReference type="Pfam" id="PF00400">
    <property type="entry name" value="WD40"/>
    <property type="match status" value="1"/>
</dbReference>
<comment type="caution">
    <text evidence="5">The sequence shown here is derived from an EMBL/GenBank/DDBJ whole genome shotgun (WGS) entry which is preliminary data.</text>
</comment>
<dbReference type="SMART" id="SM00320">
    <property type="entry name" value="WD40"/>
    <property type="match status" value="6"/>
</dbReference>
<evidence type="ECO:0000313" key="6">
    <source>
        <dbReference type="Proteomes" id="UP000663879"/>
    </source>
</evidence>
<dbReference type="Gene3D" id="3.40.50.1460">
    <property type="match status" value="1"/>
</dbReference>
<dbReference type="GO" id="GO:0004197">
    <property type="term" value="F:cysteine-type endopeptidase activity"/>
    <property type="evidence" value="ECO:0007669"/>
    <property type="project" value="InterPro"/>
</dbReference>
<comment type="similarity">
    <text evidence="1">Belongs to the peptidase C14A family.</text>
</comment>
<dbReference type="AlphaFoldDB" id="A0A814HE13"/>
<organism evidence="5 6">
    <name type="scientific">Brachionus calyciflorus</name>
    <dbReference type="NCBI Taxonomy" id="104777"/>
    <lineage>
        <taxon>Eukaryota</taxon>
        <taxon>Metazoa</taxon>
        <taxon>Spiralia</taxon>
        <taxon>Gnathifera</taxon>
        <taxon>Rotifera</taxon>
        <taxon>Eurotatoria</taxon>
        <taxon>Monogononta</taxon>
        <taxon>Pseudotrocha</taxon>
        <taxon>Ploima</taxon>
        <taxon>Brachionidae</taxon>
        <taxon>Brachionus</taxon>
    </lineage>
</organism>
<dbReference type="PANTHER" id="PTHR22576">
    <property type="entry name" value="MUCOSA ASSOCIATED LYMPHOID TISSUE LYMPHOMA TRANSLOCATION PROTEIN 1/PARACASPASE"/>
    <property type="match status" value="1"/>
</dbReference>
<dbReference type="PRINTS" id="PR00376">
    <property type="entry name" value="IL1BCENZYME"/>
</dbReference>
<dbReference type="InterPro" id="IPR001680">
    <property type="entry name" value="WD40_rpt"/>
</dbReference>
<dbReference type="InterPro" id="IPR011600">
    <property type="entry name" value="Pept_C14_caspase"/>
</dbReference>
<keyword evidence="3" id="KW-0175">Coiled coil</keyword>
<evidence type="ECO:0000256" key="1">
    <source>
        <dbReference type="ARBA" id="ARBA00010134"/>
    </source>
</evidence>
<dbReference type="PROSITE" id="PS50082">
    <property type="entry name" value="WD_REPEATS_2"/>
    <property type="match status" value="1"/>
</dbReference>
<dbReference type="Proteomes" id="UP000663879">
    <property type="component" value="Unassembled WGS sequence"/>
</dbReference>
<name>A0A814HE13_9BILA</name>
<sequence length="604" mass="69067">MYEIKYEKPGKVVIFSNGIFTNEQTNEILTTKPDIKIIEKVFQNLNFKIETHTDKTSTEVKSIIGELSKNNFKDDSCFICFITGHGTIDSLLASDKNEIKVEEFIDPFKTNVSLHNKPKLFFIDACRGNQTIETSDFSEKKKEQEEELVDKLKKLTLKLNVKEETDLLIGFSSTPGFVSKLDKNGSFYIQTLCKNIERSMNHKDKLDIKDILTLVNKDLSTNKHQVSIAQDTFRKKFYFQKPSIKLSLKEDIIDLSVENDSVVCLKIINESILVSGSEKGIIKIWDLNEKEKPKQTITDNDSITVCCIETCENKPNEICYLACAFFKTENTDKGTIKTGKIKIWILNLKDFKIKEIKYMHEDSVLCLKSLNNYELDSGTKKYALAIGSRDNSFKNFKIWDSENNKILNKTEAIGSRDNSLTNLKIWDLENNKMLKEYNFGSNINCIEMLNSNILAIGCNTGKIIIFNGKKEEKIPQTEQYLSNFFYPVTCILRINKAFFASGYSDQTIKIWNYENETCIAYINTLGGNKGSIQSLQIIGISDELYLVSVNSNHINIWDWKNFILLANFNAIHFNNINCLQIKKPSIIISGSYDGTIKISEITDI</sequence>
<feature type="coiled-coil region" evidence="3">
    <location>
        <begin position="135"/>
        <end position="165"/>
    </location>
</feature>
<dbReference type="SUPFAM" id="SSF52129">
    <property type="entry name" value="Caspase-like"/>
    <property type="match status" value="1"/>
</dbReference>